<evidence type="ECO:0000313" key="1">
    <source>
        <dbReference type="EMBL" id="KHD26872.1"/>
    </source>
</evidence>
<organism evidence="1 2">
    <name type="scientific">Vibrio caribbeanicus</name>
    <dbReference type="NCBI Taxonomy" id="701175"/>
    <lineage>
        <taxon>Bacteria</taxon>
        <taxon>Pseudomonadati</taxon>
        <taxon>Pseudomonadota</taxon>
        <taxon>Gammaproteobacteria</taxon>
        <taxon>Vibrionales</taxon>
        <taxon>Vibrionaceae</taxon>
        <taxon>Vibrio</taxon>
    </lineage>
</organism>
<protein>
    <submittedName>
        <fullName evidence="1">Uncharacterized protein</fullName>
    </submittedName>
</protein>
<evidence type="ECO:0000313" key="2">
    <source>
        <dbReference type="Proteomes" id="UP000030421"/>
    </source>
</evidence>
<name>A0ACC4P2W6_9VIBR</name>
<dbReference type="Proteomes" id="UP000030421">
    <property type="component" value="Unassembled WGS sequence"/>
</dbReference>
<sequence>MHEITHNKKAIAIALFAILLGGCKGGSGGSLGGDNGGVSPNPGPTPNPDPLPIVSKINIPSSISFVEPINGSETQYIQLTLSEALKSDLTLYITTSDINARSSGKFKNYTAKVSEPFTIVAGETQVKLPLSVSNNKYFENDVSLTYSISGPIRSDYTIERGQSTVTLSDIDGEPHISFEKLNRTLLEGESDTFSISVTHPSSLPISVTLEQSGTVNQNDFTDTLTPEKTVTILKDELSVTFGVTATKDDISEGAEKLIYTLTNPNNVTIDEQHKALTIYIPGDKRFNDTGFVTRYDGNNFNNANPQAEYPNQDADFGLDTDPDINHEDGRYGFSYSKFDRHGNSIELGNPNYYCIRDNRTGVMIERKLEPVTLPSQKDINDELTKYENDSDGYVRNALYPYTDESSKWRSASHTYTWFNPDSKTNADNEGAKEEEMQSAIPIDITCSYPIENSKDKRCDTAGYLSNLNQFAICGITDWRLPTPNEARALLDLNNDISAGEPQKKFLTFTQNQTIFTGSTSADRPGSAWCMDTHTGQMKLCVKNIHQSIIAVSGGKE</sequence>
<gene>
    <name evidence="1" type="ORF">NM09_02320</name>
</gene>
<keyword evidence="2" id="KW-1185">Reference proteome</keyword>
<comment type="caution">
    <text evidence="1">The sequence shown here is derived from an EMBL/GenBank/DDBJ whole genome shotgun (WGS) entry which is preliminary data.</text>
</comment>
<accession>A0ACC4P2W6</accession>
<dbReference type="EMBL" id="JRWR01000001">
    <property type="protein sequence ID" value="KHD26872.1"/>
    <property type="molecule type" value="Genomic_DNA"/>
</dbReference>
<proteinExistence type="predicted"/>
<reference evidence="1" key="1">
    <citation type="submission" date="2014-10" db="EMBL/GenBank/DDBJ databases">
        <title>Genome sequencing of Vibrio caribbeanicus T14.</title>
        <authorList>
            <person name="Chan K.-G."/>
            <person name="Mohamad N.I."/>
        </authorList>
    </citation>
    <scope>NUCLEOTIDE SEQUENCE</scope>
    <source>
        <strain evidence="1">T14</strain>
    </source>
</reference>